<evidence type="ECO:0000256" key="10">
    <source>
        <dbReference type="ARBA" id="ARBA00023242"/>
    </source>
</evidence>
<keyword evidence="17" id="KW-1185">Reference proteome</keyword>
<dbReference type="InterPro" id="IPR000608">
    <property type="entry name" value="UBC"/>
</dbReference>
<dbReference type="SUPFAM" id="SSF54495">
    <property type="entry name" value="UBC-like"/>
    <property type="match status" value="2"/>
</dbReference>
<evidence type="ECO:0000256" key="3">
    <source>
        <dbReference type="ARBA" id="ARBA00012486"/>
    </source>
</evidence>
<keyword evidence="4" id="KW-0963">Cytoplasm</keyword>
<keyword evidence="5" id="KW-0808">Transferase</keyword>
<dbReference type="OrthoDB" id="1926878at2759"/>
<dbReference type="GO" id="GO:0005524">
    <property type="term" value="F:ATP binding"/>
    <property type="evidence" value="ECO:0007669"/>
    <property type="project" value="UniProtKB-KW"/>
</dbReference>
<dbReference type="InterPro" id="IPR016135">
    <property type="entry name" value="UBQ-conjugating_enzyme/RWD"/>
</dbReference>
<evidence type="ECO:0000256" key="2">
    <source>
        <dbReference type="ARBA" id="ARBA00004496"/>
    </source>
</evidence>
<dbReference type="GO" id="GO:0006915">
    <property type="term" value="P:apoptotic process"/>
    <property type="evidence" value="ECO:0007669"/>
    <property type="project" value="UniProtKB-KW"/>
</dbReference>
<evidence type="ECO:0000256" key="14">
    <source>
        <dbReference type="ARBA" id="ARBA00042401"/>
    </source>
</evidence>
<evidence type="ECO:0000259" key="15">
    <source>
        <dbReference type="PROSITE" id="PS50127"/>
    </source>
</evidence>
<dbReference type="CDD" id="cd00195">
    <property type="entry name" value="UBCc_UEV"/>
    <property type="match status" value="1"/>
</dbReference>
<gene>
    <name evidence="16" type="ORF">BCR44DRAFT_35298</name>
</gene>
<dbReference type="GO" id="GO:0005634">
    <property type="term" value="C:nucleus"/>
    <property type="evidence" value="ECO:0007669"/>
    <property type="project" value="UniProtKB-SubCell"/>
</dbReference>
<dbReference type="PANTHER" id="PTHR46116">
    <property type="entry name" value="(E3-INDEPENDENT) E2 UBIQUITIN-CONJUGATING ENZYME"/>
    <property type="match status" value="1"/>
</dbReference>
<dbReference type="EC" id="2.3.2.23" evidence="3"/>
<evidence type="ECO:0000313" key="16">
    <source>
        <dbReference type="EMBL" id="ORZ38940.1"/>
    </source>
</evidence>
<evidence type="ECO:0000256" key="9">
    <source>
        <dbReference type="ARBA" id="ARBA00022840"/>
    </source>
</evidence>
<comment type="subcellular location">
    <subcellularLocation>
        <location evidence="2">Cytoplasm</location>
    </subcellularLocation>
    <subcellularLocation>
        <location evidence="1">Nucleus</location>
    </subcellularLocation>
</comment>
<evidence type="ECO:0000256" key="7">
    <source>
        <dbReference type="ARBA" id="ARBA00022741"/>
    </source>
</evidence>
<dbReference type="AlphaFoldDB" id="A0A1Y2HWH1"/>
<evidence type="ECO:0000313" key="17">
    <source>
        <dbReference type="Proteomes" id="UP000193411"/>
    </source>
</evidence>
<dbReference type="SMART" id="SM00212">
    <property type="entry name" value="UBCc"/>
    <property type="match status" value="2"/>
</dbReference>
<proteinExistence type="predicted"/>
<dbReference type="GO" id="GO:0043066">
    <property type="term" value="P:negative regulation of apoptotic process"/>
    <property type="evidence" value="ECO:0007669"/>
    <property type="project" value="TreeGrafter"/>
</dbReference>
<keyword evidence="8" id="KW-0833">Ubl conjugation pathway</keyword>
<dbReference type="Pfam" id="PF00179">
    <property type="entry name" value="UQ_con"/>
    <property type="match status" value="2"/>
</dbReference>
<dbReference type="PROSITE" id="PS50127">
    <property type="entry name" value="UBC_2"/>
    <property type="match status" value="2"/>
</dbReference>
<evidence type="ECO:0000256" key="6">
    <source>
        <dbReference type="ARBA" id="ARBA00022703"/>
    </source>
</evidence>
<keyword evidence="9" id="KW-0067">ATP-binding</keyword>
<evidence type="ECO:0000256" key="11">
    <source>
        <dbReference type="ARBA" id="ARBA00039894"/>
    </source>
</evidence>
<evidence type="ECO:0000256" key="8">
    <source>
        <dbReference type="ARBA" id="ARBA00022786"/>
    </source>
</evidence>
<organism evidence="16 17">
    <name type="scientific">Catenaria anguillulae PL171</name>
    <dbReference type="NCBI Taxonomy" id="765915"/>
    <lineage>
        <taxon>Eukaryota</taxon>
        <taxon>Fungi</taxon>
        <taxon>Fungi incertae sedis</taxon>
        <taxon>Blastocladiomycota</taxon>
        <taxon>Blastocladiomycetes</taxon>
        <taxon>Blastocladiales</taxon>
        <taxon>Catenariaceae</taxon>
        <taxon>Catenaria</taxon>
    </lineage>
</organism>
<evidence type="ECO:0000256" key="12">
    <source>
        <dbReference type="ARBA" id="ARBA00041798"/>
    </source>
</evidence>
<evidence type="ECO:0000256" key="13">
    <source>
        <dbReference type="ARBA" id="ARBA00042316"/>
    </source>
</evidence>
<accession>A0A1Y2HWH1</accession>
<feature type="domain" description="UBC core" evidence="15">
    <location>
        <begin position="4"/>
        <end position="164"/>
    </location>
</feature>
<feature type="non-terminal residue" evidence="16">
    <location>
        <position position="420"/>
    </location>
</feature>
<dbReference type="GO" id="GO:0061631">
    <property type="term" value="F:ubiquitin conjugating enzyme activity"/>
    <property type="evidence" value="ECO:0007669"/>
    <property type="project" value="UniProtKB-EC"/>
</dbReference>
<sequence length="420" mass="48371">MSNQMTFRILREIHDIQKSPESCFQLWYNEEDVTCIEAMITGSPDTPYGYGMFTFKFNFPATYPNDAPKVVITTTNQGRTRFNPNLYNNGKVCLSIIGTWQARHPSEVWNSAHGILSVLISIQSLMGENPYTNEPGHENPGPGEEKNVEAYKRKITHETIRISVIDRIEKCLDGHLNADRKFEDVSKYLFMCYYRQYLKTIETESAKVGVNERFVKMRFEGGGNTMDGEFNYPDLTERLHKLFKRVSDETQSWVDLSKTPEWSGADCLTFHNLTGQFTQITQSKDFDGQMDLELEEAGNPYVWVATVFGRPSTNYEGGMFRVRLVFHKDFPALRPRVTFVTPFYHPNVSQDGIPWYRAQRMDDVKTHLAAILSLFTDDPSTDPTTHLNPEAARLCFADKDGRREFGRNARRCADRSVEYM</sequence>
<keyword evidence="6" id="KW-0053">Apoptosis</keyword>
<dbReference type="CDD" id="cd23809">
    <property type="entry name" value="UBCc_UBE2Z"/>
    <property type="match status" value="1"/>
</dbReference>
<evidence type="ECO:0000256" key="1">
    <source>
        <dbReference type="ARBA" id="ARBA00004123"/>
    </source>
</evidence>
<evidence type="ECO:0000256" key="4">
    <source>
        <dbReference type="ARBA" id="ARBA00022490"/>
    </source>
</evidence>
<comment type="caution">
    <text evidence="16">The sequence shown here is derived from an EMBL/GenBank/DDBJ whole genome shotgun (WGS) entry which is preliminary data.</text>
</comment>
<keyword evidence="10" id="KW-0539">Nucleus</keyword>
<name>A0A1Y2HWH1_9FUNG</name>
<reference evidence="16 17" key="1">
    <citation type="submission" date="2016-07" db="EMBL/GenBank/DDBJ databases">
        <title>Pervasive Adenine N6-methylation of Active Genes in Fungi.</title>
        <authorList>
            <consortium name="DOE Joint Genome Institute"/>
            <person name="Mondo S.J."/>
            <person name="Dannebaum R.O."/>
            <person name="Kuo R.C."/>
            <person name="Labutti K."/>
            <person name="Haridas S."/>
            <person name="Kuo A."/>
            <person name="Salamov A."/>
            <person name="Ahrendt S.R."/>
            <person name="Lipzen A."/>
            <person name="Sullivan W."/>
            <person name="Andreopoulos W.B."/>
            <person name="Clum A."/>
            <person name="Lindquist E."/>
            <person name="Daum C."/>
            <person name="Ramamoorthy G.K."/>
            <person name="Gryganskyi A."/>
            <person name="Culley D."/>
            <person name="Magnuson J.K."/>
            <person name="James T.Y."/>
            <person name="O'Malley M.A."/>
            <person name="Stajich J.E."/>
            <person name="Spatafora J.W."/>
            <person name="Visel A."/>
            <person name="Grigoriev I.V."/>
        </authorList>
    </citation>
    <scope>NUCLEOTIDE SEQUENCE [LARGE SCALE GENOMIC DNA]</scope>
    <source>
        <strain evidence="16 17">PL171</strain>
    </source>
</reference>
<dbReference type="PANTHER" id="PTHR46116:SF26">
    <property type="entry name" value="UBIQUITIN-CONJUGATING ENZYME E2 Z"/>
    <property type="match status" value="1"/>
</dbReference>
<evidence type="ECO:0000256" key="5">
    <source>
        <dbReference type="ARBA" id="ARBA00022679"/>
    </source>
</evidence>
<dbReference type="Proteomes" id="UP000193411">
    <property type="component" value="Unassembled WGS sequence"/>
</dbReference>
<dbReference type="GO" id="GO:0005737">
    <property type="term" value="C:cytoplasm"/>
    <property type="evidence" value="ECO:0007669"/>
    <property type="project" value="UniProtKB-SubCell"/>
</dbReference>
<protein>
    <recommendedName>
        <fullName evidence="11">Ubiquitin-conjugating enzyme E2 Z</fullName>
        <ecNumber evidence="3">2.3.2.23</ecNumber>
    </recommendedName>
    <alternativeName>
        <fullName evidence="12">E2 ubiquitin-conjugating enzyme Z</fullName>
    </alternativeName>
    <alternativeName>
        <fullName evidence="14">Ubiquitin carrier protein Z</fullName>
    </alternativeName>
    <alternativeName>
        <fullName evidence="13">Ubiquitin-protein ligase Z</fullName>
    </alternativeName>
</protein>
<dbReference type="STRING" id="765915.A0A1Y2HWH1"/>
<dbReference type="Gene3D" id="3.10.110.10">
    <property type="entry name" value="Ubiquitin Conjugating Enzyme"/>
    <property type="match status" value="2"/>
</dbReference>
<dbReference type="EMBL" id="MCFL01000007">
    <property type="protein sequence ID" value="ORZ38940.1"/>
    <property type="molecule type" value="Genomic_DNA"/>
</dbReference>
<feature type="domain" description="UBC core" evidence="15">
    <location>
        <begin position="268"/>
        <end position="418"/>
    </location>
</feature>
<dbReference type="GO" id="GO:0004869">
    <property type="term" value="F:cysteine-type endopeptidase inhibitor activity"/>
    <property type="evidence" value="ECO:0007669"/>
    <property type="project" value="TreeGrafter"/>
</dbReference>
<keyword evidence="7" id="KW-0547">Nucleotide-binding</keyword>